<reference evidence="2 3" key="3">
    <citation type="journal article" date="2013" name="Rice">
        <title>Improvement of the Oryza sativa Nipponbare reference genome using next generation sequence and optical map data.</title>
        <authorList>
            <person name="Kawahara Y."/>
            <person name="de la Bastide M."/>
            <person name="Hamilton J.P."/>
            <person name="Kanamori H."/>
            <person name="McCombie W.R."/>
            <person name="Ouyang S."/>
            <person name="Schwartz D.C."/>
            <person name="Tanaka T."/>
            <person name="Wu J."/>
            <person name="Zhou S."/>
            <person name="Childs K.L."/>
            <person name="Davidson R.M."/>
            <person name="Lin H."/>
            <person name="Quesada-Ocampo L."/>
            <person name="Vaillancourt B."/>
            <person name="Sakai H."/>
            <person name="Lee S.S."/>
            <person name="Kim J."/>
            <person name="Numa H."/>
            <person name="Itoh T."/>
            <person name="Buell C.R."/>
            <person name="Matsumoto T."/>
        </authorList>
    </citation>
    <scope>NUCLEOTIDE SEQUENCE [LARGE SCALE GENOMIC DNA]</scope>
    <source>
        <strain evidence="3">cv. Nipponbare</strain>
    </source>
</reference>
<reference evidence="3" key="1">
    <citation type="journal article" date="2005" name="Nature">
        <title>The map-based sequence of the rice genome.</title>
        <authorList>
            <consortium name="International rice genome sequencing project (IRGSP)"/>
            <person name="Matsumoto T."/>
            <person name="Wu J."/>
            <person name="Kanamori H."/>
            <person name="Katayose Y."/>
            <person name="Fujisawa M."/>
            <person name="Namiki N."/>
            <person name="Mizuno H."/>
            <person name="Yamamoto K."/>
            <person name="Antonio B.A."/>
            <person name="Baba T."/>
            <person name="Sakata K."/>
            <person name="Nagamura Y."/>
            <person name="Aoki H."/>
            <person name="Arikawa K."/>
            <person name="Arita K."/>
            <person name="Bito T."/>
            <person name="Chiden Y."/>
            <person name="Fujitsuka N."/>
            <person name="Fukunaka R."/>
            <person name="Hamada M."/>
            <person name="Harada C."/>
            <person name="Hayashi A."/>
            <person name="Hijishita S."/>
            <person name="Honda M."/>
            <person name="Hosokawa S."/>
            <person name="Ichikawa Y."/>
            <person name="Idonuma A."/>
            <person name="Iijima M."/>
            <person name="Ikeda M."/>
            <person name="Ikeno M."/>
            <person name="Ito K."/>
            <person name="Ito S."/>
            <person name="Ito T."/>
            <person name="Ito Y."/>
            <person name="Ito Y."/>
            <person name="Iwabuchi A."/>
            <person name="Kamiya K."/>
            <person name="Karasawa W."/>
            <person name="Kurita K."/>
            <person name="Katagiri S."/>
            <person name="Kikuta A."/>
            <person name="Kobayashi H."/>
            <person name="Kobayashi N."/>
            <person name="Machita K."/>
            <person name="Maehara T."/>
            <person name="Masukawa M."/>
            <person name="Mizubayashi T."/>
            <person name="Mukai Y."/>
            <person name="Nagasaki H."/>
            <person name="Nagata Y."/>
            <person name="Naito S."/>
            <person name="Nakashima M."/>
            <person name="Nakama Y."/>
            <person name="Nakamichi Y."/>
            <person name="Nakamura M."/>
            <person name="Meguro A."/>
            <person name="Negishi M."/>
            <person name="Ohta I."/>
            <person name="Ohta T."/>
            <person name="Okamoto M."/>
            <person name="Ono N."/>
            <person name="Saji S."/>
            <person name="Sakaguchi M."/>
            <person name="Sakai K."/>
            <person name="Shibata M."/>
            <person name="Shimokawa T."/>
            <person name="Song J."/>
            <person name="Takazaki Y."/>
            <person name="Terasawa K."/>
            <person name="Tsugane M."/>
            <person name="Tsuji K."/>
            <person name="Ueda S."/>
            <person name="Waki K."/>
            <person name="Yamagata H."/>
            <person name="Yamamoto M."/>
            <person name="Yamamoto S."/>
            <person name="Yamane H."/>
            <person name="Yoshiki S."/>
            <person name="Yoshihara R."/>
            <person name="Yukawa K."/>
            <person name="Zhong H."/>
            <person name="Yano M."/>
            <person name="Yuan Q."/>
            <person name="Ouyang S."/>
            <person name="Liu J."/>
            <person name="Jones K.M."/>
            <person name="Gansberger K."/>
            <person name="Moffat K."/>
            <person name="Hill J."/>
            <person name="Bera J."/>
            <person name="Fadrosh D."/>
            <person name="Jin S."/>
            <person name="Johri S."/>
            <person name="Kim M."/>
            <person name="Overton L."/>
            <person name="Reardon M."/>
            <person name="Tsitrin T."/>
            <person name="Vuong H."/>
            <person name="Weaver B."/>
            <person name="Ciecko A."/>
            <person name="Tallon L."/>
            <person name="Jackson J."/>
            <person name="Pai G."/>
            <person name="Aken S.V."/>
            <person name="Utterback T."/>
            <person name="Reidmuller S."/>
            <person name="Feldblyum T."/>
            <person name="Hsiao J."/>
            <person name="Zismann V."/>
            <person name="Iobst S."/>
            <person name="de Vazeille A.R."/>
            <person name="Buell C.R."/>
            <person name="Ying K."/>
            <person name="Li Y."/>
            <person name="Lu T."/>
            <person name="Huang Y."/>
            <person name="Zhao Q."/>
            <person name="Feng Q."/>
            <person name="Zhang L."/>
            <person name="Zhu J."/>
            <person name="Weng Q."/>
            <person name="Mu J."/>
            <person name="Lu Y."/>
            <person name="Fan D."/>
            <person name="Liu Y."/>
            <person name="Guan J."/>
            <person name="Zhang Y."/>
            <person name="Yu S."/>
            <person name="Liu X."/>
            <person name="Zhang Y."/>
            <person name="Hong G."/>
            <person name="Han B."/>
            <person name="Choisne N."/>
            <person name="Demange N."/>
            <person name="Orjeda G."/>
            <person name="Samain S."/>
            <person name="Cattolico L."/>
            <person name="Pelletier E."/>
            <person name="Couloux A."/>
            <person name="Segurens B."/>
            <person name="Wincker P."/>
            <person name="D'Hont A."/>
            <person name="Scarpelli C."/>
            <person name="Weissenbach J."/>
            <person name="Salanoubat M."/>
            <person name="Quetier F."/>
            <person name="Yu Y."/>
            <person name="Kim H.R."/>
            <person name="Rambo T."/>
            <person name="Currie J."/>
            <person name="Collura K."/>
            <person name="Luo M."/>
            <person name="Yang T."/>
            <person name="Ammiraju J.S.S."/>
            <person name="Engler F."/>
            <person name="Soderlund C."/>
            <person name="Wing R.A."/>
            <person name="Palmer L.E."/>
            <person name="de la Bastide M."/>
            <person name="Spiegel L."/>
            <person name="Nascimento L."/>
            <person name="Zutavern T."/>
            <person name="O'Shaughnessy A."/>
            <person name="Dike S."/>
            <person name="Dedhia N."/>
            <person name="Preston R."/>
            <person name="Balija V."/>
            <person name="McCombie W.R."/>
            <person name="Chow T."/>
            <person name="Chen H."/>
            <person name="Chung M."/>
            <person name="Chen C."/>
            <person name="Shaw J."/>
            <person name="Wu H."/>
            <person name="Hsiao K."/>
            <person name="Chao Y."/>
            <person name="Chu M."/>
            <person name="Cheng C."/>
            <person name="Hour A."/>
            <person name="Lee P."/>
            <person name="Lin S."/>
            <person name="Lin Y."/>
            <person name="Liou J."/>
            <person name="Liu S."/>
            <person name="Hsing Y."/>
            <person name="Raghuvanshi S."/>
            <person name="Mohanty A."/>
            <person name="Bharti A.K."/>
            <person name="Gaur A."/>
            <person name="Gupta V."/>
            <person name="Kumar D."/>
            <person name="Ravi V."/>
            <person name="Vij S."/>
            <person name="Kapur A."/>
            <person name="Khurana P."/>
            <person name="Khurana P."/>
            <person name="Khurana J.P."/>
            <person name="Tyagi A.K."/>
            <person name="Gaikwad K."/>
            <person name="Singh A."/>
            <person name="Dalal V."/>
            <person name="Srivastava S."/>
            <person name="Dixit A."/>
            <person name="Pal A.K."/>
            <person name="Ghazi I.A."/>
            <person name="Yadav M."/>
            <person name="Pandit A."/>
            <person name="Bhargava A."/>
            <person name="Sureshbabu K."/>
            <person name="Batra K."/>
            <person name="Sharma T.R."/>
            <person name="Mohapatra T."/>
            <person name="Singh N.K."/>
            <person name="Messing J."/>
            <person name="Nelson A.B."/>
            <person name="Fuks G."/>
            <person name="Kavchok S."/>
            <person name="Keizer G."/>
            <person name="Linton E."/>
            <person name="Llaca V."/>
            <person name="Song R."/>
            <person name="Tanyolac B."/>
            <person name="Young S."/>
            <person name="Ho-Il K."/>
            <person name="Hahn J.H."/>
            <person name="Sangsakoo G."/>
            <person name="Vanavichit A."/>
            <person name="de Mattos Luiz.A.T."/>
            <person name="Zimmer P.D."/>
            <person name="Malone G."/>
            <person name="Dellagostin O."/>
            <person name="de Oliveira A.C."/>
            <person name="Bevan M."/>
            <person name="Bancroft I."/>
            <person name="Minx P."/>
            <person name="Cordum H."/>
            <person name="Wilson R."/>
            <person name="Cheng Z."/>
            <person name="Jin W."/>
            <person name="Jiang J."/>
            <person name="Leong S.A."/>
            <person name="Iwama H."/>
            <person name="Gojobori T."/>
            <person name="Itoh T."/>
            <person name="Niimura Y."/>
            <person name="Fujii Y."/>
            <person name="Habara T."/>
            <person name="Sakai H."/>
            <person name="Sato Y."/>
            <person name="Wilson G."/>
            <person name="Kumar K."/>
            <person name="McCouch S."/>
            <person name="Juretic N."/>
            <person name="Hoen D."/>
            <person name="Wright S."/>
            <person name="Bruskiewich R."/>
            <person name="Bureau T."/>
            <person name="Miyao A."/>
            <person name="Hirochika H."/>
            <person name="Nishikawa T."/>
            <person name="Kadowaki K."/>
            <person name="Sugiura M."/>
            <person name="Burr B."/>
            <person name="Sasaki T."/>
        </authorList>
    </citation>
    <scope>NUCLEOTIDE SEQUENCE [LARGE SCALE GENOMIC DNA]</scope>
    <source>
        <strain evidence="3">cv. Nipponbare</strain>
    </source>
</reference>
<dbReference type="AlphaFoldDB" id="A0A0P0VYL1"/>
<dbReference type="Gramene" id="Os03t0403501-00">
    <property type="protein sequence ID" value="Os03t0403501-00"/>
    <property type="gene ID" value="Os03g0403501"/>
</dbReference>
<dbReference type="Proteomes" id="UP000059680">
    <property type="component" value="Chromosome 3"/>
</dbReference>
<reference evidence="2 3" key="2">
    <citation type="journal article" date="2013" name="Plant Cell Physiol.">
        <title>Rice Annotation Project Database (RAP-DB): an integrative and interactive database for rice genomics.</title>
        <authorList>
            <person name="Sakai H."/>
            <person name="Lee S.S."/>
            <person name="Tanaka T."/>
            <person name="Numa H."/>
            <person name="Kim J."/>
            <person name="Kawahara Y."/>
            <person name="Wakimoto H."/>
            <person name="Yang C.C."/>
            <person name="Iwamoto M."/>
            <person name="Abe T."/>
            <person name="Yamada Y."/>
            <person name="Muto A."/>
            <person name="Inokuchi H."/>
            <person name="Ikemura T."/>
            <person name="Matsumoto T."/>
            <person name="Sasaki T."/>
            <person name="Itoh T."/>
        </authorList>
    </citation>
    <scope>NUCLEOTIDE SEQUENCE [LARGE SCALE GENOMIC DNA]</scope>
    <source>
        <strain evidence="3">cv. Nipponbare</strain>
    </source>
</reference>
<feature type="compositionally biased region" description="Low complexity" evidence="1">
    <location>
        <begin position="33"/>
        <end position="52"/>
    </location>
</feature>
<accession>A0A0P0VYL1</accession>
<protein>
    <submittedName>
        <fullName evidence="2">Os03g0403501 protein</fullName>
    </submittedName>
</protein>
<dbReference type="EMBL" id="AP014959">
    <property type="protein sequence ID" value="BAS84621.1"/>
    <property type="molecule type" value="Genomic_DNA"/>
</dbReference>
<gene>
    <name evidence="2" type="ordered locus">Os03g0403501</name>
    <name evidence="2" type="ORF">OSNPB_030403501</name>
</gene>
<feature type="non-terminal residue" evidence="2">
    <location>
        <position position="147"/>
    </location>
</feature>
<evidence type="ECO:0000256" key="1">
    <source>
        <dbReference type="SAM" id="MobiDB-lite"/>
    </source>
</evidence>
<dbReference type="PaxDb" id="39947-A0A0P0VYL1"/>
<proteinExistence type="predicted"/>
<sequence>MSMTFTARPAVRRRPAATARPISRPALMLVLPSAARPSTRAPRSARAASPATKRSGQRRAASLEKVTMERRSTSASLRMTKSRAAFILSSLLPAMLVLTSRTAMRSRAAREVAEEVPLSSRSTSWSLGSRGASALWYLVSSTCPTGT</sequence>
<evidence type="ECO:0000313" key="2">
    <source>
        <dbReference type="EMBL" id="BAS84621.1"/>
    </source>
</evidence>
<organism evidence="2 3">
    <name type="scientific">Oryza sativa subsp. japonica</name>
    <name type="common">Rice</name>
    <dbReference type="NCBI Taxonomy" id="39947"/>
    <lineage>
        <taxon>Eukaryota</taxon>
        <taxon>Viridiplantae</taxon>
        <taxon>Streptophyta</taxon>
        <taxon>Embryophyta</taxon>
        <taxon>Tracheophyta</taxon>
        <taxon>Spermatophyta</taxon>
        <taxon>Magnoliopsida</taxon>
        <taxon>Liliopsida</taxon>
        <taxon>Poales</taxon>
        <taxon>Poaceae</taxon>
        <taxon>BOP clade</taxon>
        <taxon>Oryzoideae</taxon>
        <taxon>Oryzeae</taxon>
        <taxon>Oryzinae</taxon>
        <taxon>Oryza</taxon>
        <taxon>Oryza sativa</taxon>
    </lineage>
</organism>
<evidence type="ECO:0000313" key="3">
    <source>
        <dbReference type="Proteomes" id="UP000059680"/>
    </source>
</evidence>
<name>A0A0P0VYL1_ORYSJ</name>
<keyword evidence="3" id="KW-1185">Reference proteome</keyword>
<dbReference type="InParanoid" id="A0A0P0VYL1"/>
<feature type="region of interest" description="Disordered" evidence="1">
    <location>
        <begin position="33"/>
        <end position="76"/>
    </location>
</feature>